<dbReference type="InterPro" id="IPR003140">
    <property type="entry name" value="PLipase/COase/thioEstase"/>
</dbReference>
<evidence type="ECO:0000256" key="3">
    <source>
        <dbReference type="SAM" id="MobiDB-lite"/>
    </source>
</evidence>
<evidence type="ECO:0000313" key="5">
    <source>
        <dbReference type="EMBL" id="KFI44985.1"/>
    </source>
</evidence>
<dbReference type="AlphaFoldDB" id="A0A086ZEN5"/>
<gene>
    <name evidence="5" type="ORF">BBOH_1245</name>
</gene>
<feature type="region of interest" description="Disordered" evidence="3">
    <location>
        <begin position="35"/>
        <end position="55"/>
    </location>
</feature>
<dbReference type="PANTHER" id="PTHR10655:SF17">
    <property type="entry name" value="LYSOPHOSPHOLIPASE-LIKE PROTEIN 1"/>
    <property type="match status" value="1"/>
</dbReference>
<evidence type="ECO:0000259" key="4">
    <source>
        <dbReference type="Pfam" id="PF02230"/>
    </source>
</evidence>
<keyword evidence="2" id="KW-0378">Hydrolase</keyword>
<accession>A0A086ZEN5</accession>
<evidence type="ECO:0000256" key="2">
    <source>
        <dbReference type="ARBA" id="ARBA00022801"/>
    </source>
</evidence>
<dbReference type="Gene3D" id="3.40.50.1820">
    <property type="entry name" value="alpha/beta hydrolase"/>
    <property type="match status" value="1"/>
</dbReference>
<organism evidence="5 6">
    <name type="scientific">Bifidobacterium bohemicum DSM 22767</name>
    <dbReference type="NCBI Taxonomy" id="1437606"/>
    <lineage>
        <taxon>Bacteria</taxon>
        <taxon>Bacillati</taxon>
        <taxon>Actinomycetota</taxon>
        <taxon>Actinomycetes</taxon>
        <taxon>Bifidobacteriales</taxon>
        <taxon>Bifidobacteriaceae</taxon>
        <taxon>Bifidobacterium</taxon>
    </lineage>
</organism>
<evidence type="ECO:0000313" key="6">
    <source>
        <dbReference type="Proteomes" id="UP000029096"/>
    </source>
</evidence>
<reference evidence="5 6" key="1">
    <citation type="submission" date="2014-03" db="EMBL/GenBank/DDBJ databases">
        <title>Genomics of Bifidobacteria.</title>
        <authorList>
            <person name="Ventura M."/>
            <person name="Milani C."/>
            <person name="Lugli G.A."/>
        </authorList>
    </citation>
    <scope>NUCLEOTIDE SEQUENCE [LARGE SCALE GENOMIC DNA]</scope>
    <source>
        <strain evidence="5 6">DSM 22767</strain>
    </source>
</reference>
<dbReference type="Proteomes" id="UP000029096">
    <property type="component" value="Unassembled WGS sequence"/>
</dbReference>
<comment type="caution">
    <text evidence="5">The sequence shown here is derived from an EMBL/GenBank/DDBJ whole genome shotgun (WGS) entry which is preliminary data.</text>
</comment>
<dbReference type="Pfam" id="PF02230">
    <property type="entry name" value="Abhydrolase_2"/>
    <property type="match status" value="1"/>
</dbReference>
<sequence>MNGSGPASVFVAGGHQEIMRRTLLRLPSIMEVMSETEDRRDHDTGSHGAEDGLVGRESSEIAGRYGEPAEVCHVQYSRGGGRAALNRPMFLCLHGWGSNEADLADMMRYVAPYNDFVSLRAPLVLKAEGPGEFGSGIGAYSWFHAAVPTGEDLDRDIFAAAGAVDMWIRRHIEAERPIVPIGFSQGAALAIHLLRVHPERYRAVVALSGFVAPGVVPGTAPADPHLAELNVPVFFGYGNQDSVLPKYELHGAVAWLEENTWLTVKNYHSLDHAVSLEEFNDLSQWLLLNDISSGVV</sequence>
<dbReference type="GO" id="GO:0016787">
    <property type="term" value="F:hydrolase activity"/>
    <property type="evidence" value="ECO:0007669"/>
    <property type="project" value="UniProtKB-KW"/>
</dbReference>
<dbReference type="PANTHER" id="PTHR10655">
    <property type="entry name" value="LYSOPHOSPHOLIPASE-RELATED"/>
    <property type="match status" value="1"/>
</dbReference>
<feature type="domain" description="Phospholipase/carboxylesterase/thioesterase" evidence="4">
    <location>
        <begin position="90"/>
        <end position="286"/>
    </location>
</feature>
<dbReference type="InterPro" id="IPR050565">
    <property type="entry name" value="LYPA1-2/EST-like"/>
</dbReference>
<dbReference type="STRING" id="1437606.BBOH_1245"/>
<comment type="similarity">
    <text evidence="1">Belongs to the AB hydrolase superfamily. AB hydrolase 2 family.</text>
</comment>
<dbReference type="eggNOG" id="COG0400">
    <property type="taxonomic scope" value="Bacteria"/>
</dbReference>
<protein>
    <submittedName>
        <fullName evidence="5">Phospholipase/carboxylesterase</fullName>
    </submittedName>
</protein>
<dbReference type="SUPFAM" id="SSF53474">
    <property type="entry name" value="alpha/beta-Hydrolases"/>
    <property type="match status" value="1"/>
</dbReference>
<evidence type="ECO:0000256" key="1">
    <source>
        <dbReference type="ARBA" id="ARBA00006499"/>
    </source>
</evidence>
<proteinExistence type="inferred from homology"/>
<dbReference type="EMBL" id="JGYP01000004">
    <property type="protein sequence ID" value="KFI44985.1"/>
    <property type="molecule type" value="Genomic_DNA"/>
</dbReference>
<name>A0A086ZEN5_9BIFI</name>
<feature type="compositionally biased region" description="Basic and acidic residues" evidence="3">
    <location>
        <begin position="36"/>
        <end position="55"/>
    </location>
</feature>
<dbReference type="InterPro" id="IPR029058">
    <property type="entry name" value="AB_hydrolase_fold"/>
</dbReference>
<keyword evidence="6" id="KW-1185">Reference proteome</keyword>